<evidence type="ECO:0000313" key="2">
    <source>
        <dbReference type="Proteomes" id="UP000591948"/>
    </source>
</evidence>
<gene>
    <name evidence="1" type="ORF">HKBW3S33_01726</name>
</gene>
<name>A0A6V8PBL5_9ACTN</name>
<keyword evidence="2" id="KW-1185">Reference proteome</keyword>
<proteinExistence type="predicted"/>
<evidence type="ECO:0000313" key="1">
    <source>
        <dbReference type="EMBL" id="GFP28311.1"/>
    </source>
</evidence>
<dbReference type="AlphaFoldDB" id="A0A6V8PBL5"/>
<protein>
    <submittedName>
        <fullName evidence="1">Uncharacterized protein</fullName>
    </submittedName>
</protein>
<sequence>MKQDLVAGVDLGTTKVSKNSYICSSSSHIQKDGPTLFTFGQDGVGGGQALQDQVRNFNTGGSERFDYILQRSYRAGNNISLYLQPGSRHPYRIKNPSLSIDYISPGNSMYNLLIVRKIYFGAYGDSPPPVLLGDFISRW</sequence>
<comment type="caution">
    <text evidence="1">The sequence shown here is derived from an EMBL/GenBank/DDBJ whole genome shotgun (WGS) entry which is preliminary data.</text>
</comment>
<organism evidence="1 2">
    <name type="scientific">Candidatus Hakubella thermalkaliphila</name>
    <dbReference type="NCBI Taxonomy" id="2754717"/>
    <lineage>
        <taxon>Bacteria</taxon>
        <taxon>Bacillati</taxon>
        <taxon>Actinomycetota</taxon>
        <taxon>Actinomycetota incertae sedis</taxon>
        <taxon>Candidatus Hakubellales</taxon>
        <taxon>Candidatus Hakubellaceae</taxon>
        <taxon>Candidatus Hakubella</taxon>
    </lineage>
</organism>
<accession>A0A6V8PBL5</accession>
<dbReference type="EMBL" id="BLRY01000173">
    <property type="protein sequence ID" value="GFP28311.1"/>
    <property type="molecule type" value="Genomic_DNA"/>
</dbReference>
<reference evidence="1 2" key="1">
    <citation type="journal article" date="2020" name="Front. Microbiol.">
        <title>Single-cell genomics of novel Actinobacteria with the Wood-Ljungdahl pathway discovered in a serpentinizing system.</title>
        <authorList>
            <person name="Merino N."/>
            <person name="Kawai M."/>
            <person name="Boyd E.S."/>
            <person name="Colman D.R."/>
            <person name="McGlynn S.E."/>
            <person name="Nealson K.H."/>
            <person name="Kurokawa K."/>
            <person name="Hongoh Y."/>
        </authorList>
    </citation>
    <scope>NUCLEOTIDE SEQUENCE [LARGE SCALE GENOMIC DNA]</scope>
    <source>
        <strain evidence="1 2">S33</strain>
    </source>
</reference>
<dbReference type="Proteomes" id="UP000591948">
    <property type="component" value="Unassembled WGS sequence"/>
</dbReference>